<feature type="signal peptide" evidence="2">
    <location>
        <begin position="1"/>
        <end position="18"/>
    </location>
</feature>
<reference evidence="4" key="1">
    <citation type="submission" date="2017-01" db="EMBL/GenBank/DDBJ databases">
        <title>Genome sequence of Rouxiella sp. ERMR1:05.</title>
        <authorList>
            <person name="Kumar R."/>
            <person name="Singh D."/>
            <person name="Kumar S."/>
        </authorList>
    </citation>
    <scope>NUCLEOTIDE SEQUENCE [LARGE SCALE GENOMIC DNA]</scope>
    <source>
        <strain evidence="4">ERMR1:05</strain>
    </source>
</reference>
<proteinExistence type="predicted"/>
<dbReference type="AlphaFoldDB" id="A0A2L1UWN8"/>
<evidence type="ECO:0000313" key="4">
    <source>
        <dbReference type="Proteomes" id="UP000239197"/>
    </source>
</evidence>
<accession>A0A2L1UWN8</accession>
<dbReference type="KEGG" id="rox:BV494_06125"/>
<feature type="region of interest" description="Disordered" evidence="1">
    <location>
        <begin position="33"/>
        <end position="53"/>
    </location>
</feature>
<dbReference type="Proteomes" id="UP000239197">
    <property type="component" value="Chromosome"/>
</dbReference>
<dbReference type="InterPro" id="IPR024291">
    <property type="entry name" value="DUF3829"/>
</dbReference>
<name>A0A2L1UWN8_9GAMM</name>
<feature type="chain" id="PRO_5014714168" description="DUF3829 domain-containing protein" evidence="2">
    <location>
        <begin position="19"/>
        <end position="349"/>
    </location>
</feature>
<evidence type="ECO:0000313" key="3">
    <source>
        <dbReference type="EMBL" id="AVF37376.1"/>
    </source>
</evidence>
<dbReference type="EMBL" id="CP019062">
    <property type="protein sequence ID" value="AVF37376.1"/>
    <property type="molecule type" value="Genomic_DNA"/>
</dbReference>
<evidence type="ECO:0000256" key="2">
    <source>
        <dbReference type="SAM" id="SignalP"/>
    </source>
</evidence>
<feature type="compositionally biased region" description="Low complexity" evidence="1">
    <location>
        <begin position="35"/>
        <end position="46"/>
    </location>
</feature>
<evidence type="ECO:0008006" key="5">
    <source>
        <dbReference type="Google" id="ProtNLM"/>
    </source>
</evidence>
<organism evidence="3 4">
    <name type="scientific">Rahnella sikkimica</name>
    <dbReference type="NCBI Taxonomy" id="1805933"/>
    <lineage>
        <taxon>Bacteria</taxon>
        <taxon>Pseudomonadati</taxon>
        <taxon>Pseudomonadota</taxon>
        <taxon>Gammaproteobacteria</taxon>
        <taxon>Enterobacterales</taxon>
        <taxon>Yersiniaceae</taxon>
        <taxon>Rahnella</taxon>
    </lineage>
</organism>
<dbReference type="Pfam" id="PF12889">
    <property type="entry name" value="DUF3829"/>
    <property type="match status" value="1"/>
</dbReference>
<keyword evidence="4" id="KW-1185">Reference proteome</keyword>
<protein>
    <recommendedName>
        <fullName evidence="5">DUF3829 domain-containing protein</fullName>
    </recommendedName>
</protein>
<sequence length="349" mass="38853">MNYNGMVCAAIISSLAFAITGCDDKKTEISVSENAPKTAQTPQTATTEKKADAPLSEAKVAEQSITPEEIIAQKMETYIRCFNVVDSSVYRSVERYASWLEDVKQGPTGKENIVYGIYPLIAQNIIPCNTEIEVVAKLQPPLEPIDSAAVSYIHSVVSIAKVINPLSKYYEQQDYKDDAFQKGKTEHIKLLSEWEVFSAASVAYRAAIEDVNDAAQLTRLKEMEKTAGQSFEYHALSIMVNAKKLNKLIQKDEFSVEDAMKMVAVIQTSIDSTKKQVVAGIDTSQFISAAENYQLAAKQLIRRIRDHEDFDEGDKMMLQSALSAFTVEGSFSKVMKSYNDMVADYNRLN</sequence>
<gene>
    <name evidence="3" type="ORF">BV494_06125</name>
</gene>
<keyword evidence="2" id="KW-0732">Signal</keyword>
<evidence type="ECO:0000256" key="1">
    <source>
        <dbReference type="SAM" id="MobiDB-lite"/>
    </source>
</evidence>